<reference evidence="2" key="1">
    <citation type="journal article" date="2019" name="Int. J. Syst. Evol. Microbiol.">
        <title>The Global Catalogue of Microorganisms (GCM) 10K type strain sequencing project: providing services to taxonomists for standard genome sequencing and annotation.</title>
        <authorList>
            <consortium name="The Broad Institute Genomics Platform"/>
            <consortium name="The Broad Institute Genome Sequencing Center for Infectious Disease"/>
            <person name="Wu L."/>
            <person name="Ma J."/>
        </authorList>
    </citation>
    <scope>NUCLEOTIDE SEQUENCE [LARGE SCALE GENOMIC DNA]</scope>
    <source>
        <strain evidence="2">JCM 16702</strain>
    </source>
</reference>
<comment type="caution">
    <text evidence="1">The sequence shown here is derived from an EMBL/GenBank/DDBJ whole genome shotgun (WGS) entry which is preliminary data.</text>
</comment>
<proteinExistence type="predicted"/>
<accession>A0ABP7UYK8</accession>
<sequence length="135" mass="14644">MAEVVRYAGGWLFDRGMAGWEVNVLTAARPGCRAARILGARVVELEAAPARPVRGPRPRTLAVCTDLYATDERIRDRLLETMATGRLAEVRLFGDRCPEDLDGGVDPVPHRLSAAARTFKAHALAAASARCSWST</sequence>
<protein>
    <submittedName>
        <fullName evidence="1">Uncharacterized protein</fullName>
    </submittedName>
</protein>
<dbReference type="Proteomes" id="UP001500683">
    <property type="component" value="Unassembled WGS sequence"/>
</dbReference>
<dbReference type="RefSeq" id="WP_344939659.1">
    <property type="nucleotide sequence ID" value="NZ_BAAAZG010000001.1"/>
</dbReference>
<name>A0ABP7UYK8_9ACTN</name>
<dbReference type="EMBL" id="BAAAZG010000001">
    <property type="protein sequence ID" value="GAA4055686.1"/>
    <property type="molecule type" value="Genomic_DNA"/>
</dbReference>
<evidence type="ECO:0000313" key="2">
    <source>
        <dbReference type="Proteomes" id="UP001500683"/>
    </source>
</evidence>
<keyword evidence="2" id="KW-1185">Reference proteome</keyword>
<evidence type="ECO:0000313" key="1">
    <source>
        <dbReference type="EMBL" id="GAA4055686.1"/>
    </source>
</evidence>
<organism evidence="1 2">
    <name type="scientific">Actinomadura miaoliensis</name>
    <dbReference type="NCBI Taxonomy" id="430685"/>
    <lineage>
        <taxon>Bacteria</taxon>
        <taxon>Bacillati</taxon>
        <taxon>Actinomycetota</taxon>
        <taxon>Actinomycetes</taxon>
        <taxon>Streptosporangiales</taxon>
        <taxon>Thermomonosporaceae</taxon>
        <taxon>Actinomadura</taxon>
    </lineage>
</organism>
<gene>
    <name evidence="1" type="ORF">GCM10022214_03780</name>
</gene>